<dbReference type="Proteomes" id="UP000295382">
    <property type="component" value="Unassembled WGS sequence"/>
</dbReference>
<dbReference type="Gene3D" id="3.30.300.20">
    <property type="match status" value="1"/>
</dbReference>
<dbReference type="RefSeq" id="WP_132257668.1">
    <property type="nucleotide sequence ID" value="NZ_SLZQ01000002.1"/>
</dbReference>
<dbReference type="PANTHER" id="PTHR39624:SF2">
    <property type="entry name" value="OSMC-LIKE PROTEIN"/>
    <property type="match status" value="1"/>
</dbReference>
<accession>A0A4R3HZD5</accession>
<proteinExistence type="predicted"/>
<dbReference type="PANTHER" id="PTHR39624">
    <property type="entry name" value="PROTEIN INVOLVED IN RIMO-MEDIATED BETA-METHYLTHIOLATION OF RIBOSOMAL PROTEIN S12 YCAO"/>
    <property type="match status" value="1"/>
</dbReference>
<gene>
    <name evidence="1" type="ORF">EDC30_102347</name>
</gene>
<keyword evidence="2" id="KW-1185">Reference proteome</keyword>
<reference evidence="1 2" key="1">
    <citation type="submission" date="2019-03" db="EMBL/GenBank/DDBJ databases">
        <title>Genomic Encyclopedia of Type Strains, Phase IV (KMG-IV): sequencing the most valuable type-strain genomes for metagenomic binning, comparative biology and taxonomic classification.</title>
        <authorList>
            <person name="Goeker M."/>
        </authorList>
    </citation>
    <scope>NUCLEOTIDE SEQUENCE [LARGE SCALE GENOMIC DNA]</scope>
    <source>
        <strain evidence="1 2">DSM 7445</strain>
    </source>
</reference>
<dbReference type="InterPro" id="IPR003718">
    <property type="entry name" value="OsmC/Ohr_fam"/>
</dbReference>
<comment type="caution">
    <text evidence="1">The sequence shown here is derived from an EMBL/GenBank/DDBJ whole genome shotgun (WGS) entry which is preliminary data.</text>
</comment>
<dbReference type="InterPro" id="IPR015946">
    <property type="entry name" value="KH_dom-like_a/b"/>
</dbReference>
<dbReference type="Pfam" id="PF02566">
    <property type="entry name" value="OsmC"/>
    <property type="match status" value="1"/>
</dbReference>
<protein>
    <submittedName>
        <fullName evidence="1">Putative redox protein</fullName>
    </submittedName>
</protein>
<dbReference type="AlphaFoldDB" id="A0A4R3HZD5"/>
<dbReference type="SUPFAM" id="SSF82784">
    <property type="entry name" value="OsmC-like"/>
    <property type="match status" value="1"/>
</dbReference>
<dbReference type="InterPro" id="IPR036102">
    <property type="entry name" value="OsmC/Ohrsf"/>
</dbReference>
<evidence type="ECO:0000313" key="2">
    <source>
        <dbReference type="Proteomes" id="UP000295382"/>
    </source>
</evidence>
<sequence>MEVTVRKGTGKLQHVVSIGSHRLLTDESAQHGGEDTGPSPHDLLAASLGSCTAMTLVLYARRKAWPLEDVQVRIEHGQEGDAYLLRRRIRYVGDLGDVQRARLTEIANKCPMHRVLSGEIRIVTEEE</sequence>
<organism evidence="1 2">
    <name type="scientific">Paucimonas lemoignei</name>
    <name type="common">Pseudomonas lemoignei</name>
    <dbReference type="NCBI Taxonomy" id="29443"/>
    <lineage>
        <taxon>Bacteria</taxon>
        <taxon>Pseudomonadati</taxon>
        <taxon>Pseudomonadota</taxon>
        <taxon>Betaproteobacteria</taxon>
        <taxon>Burkholderiales</taxon>
        <taxon>Burkholderiaceae</taxon>
        <taxon>Paucimonas</taxon>
    </lineage>
</organism>
<name>A0A4R3HZD5_PAULE</name>
<evidence type="ECO:0000313" key="1">
    <source>
        <dbReference type="EMBL" id="TCS38608.1"/>
    </source>
</evidence>
<dbReference type="OrthoDB" id="9789573at2"/>
<dbReference type="EMBL" id="SLZQ01000002">
    <property type="protein sequence ID" value="TCS38608.1"/>
    <property type="molecule type" value="Genomic_DNA"/>
</dbReference>